<feature type="transmembrane region" description="Helical" evidence="1">
    <location>
        <begin position="315"/>
        <end position="334"/>
    </location>
</feature>
<feature type="transmembrane region" description="Helical" evidence="1">
    <location>
        <begin position="211"/>
        <end position="233"/>
    </location>
</feature>
<keyword evidence="1" id="KW-0472">Membrane</keyword>
<dbReference type="AlphaFoldDB" id="A0AAE0GAH4"/>
<reference evidence="2 3" key="1">
    <citation type="journal article" date="2015" name="Genome Biol. Evol.">
        <title>Comparative Genomics of a Bacterivorous Green Alga Reveals Evolutionary Causalities and Consequences of Phago-Mixotrophic Mode of Nutrition.</title>
        <authorList>
            <person name="Burns J.A."/>
            <person name="Paasch A."/>
            <person name="Narechania A."/>
            <person name="Kim E."/>
        </authorList>
    </citation>
    <scope>NUCLEOTIDE SEQUENCE [LARGE SCALE GENOMIC DNA]</scope>
    <source>
        <strain evidence="2 3">PLY_AMNH</strain>
    </source>
</reference>
<keyword evidence="1" id="KW-1133">Transmembrane helix</keyword>
<gene>
    <name evidence="2" type="ORF">CYMTET_17365</name>
</gene>
<accession>A0AAE0GAH4</accession>
<feature type="non-terminal residue" evidence="2">
    <location>
        <position position="1"/>
    </location>
</feature>
<name>A0AAE0GAH4_9CHLO</name>
<keyword evidence="3" id="KW-1185">Reference proteome</keyword>
<evidence type="ECO:0000313" key="2">
    <source>
        <dbReference type="EMBL" id="KAK3274453.1"/>
    </source>
</evidence>
<protein>
    <submittedName>
        <fullName evidence="2">Uncharacterized protein</fullName>
    </submittedName>
</protein>
<dbReference type="EMBL" id="LGRX02007718">
    <property type="protein sequence ID" value="KAK3274453.1"/>
    <property type="molecule type" value="Genomic_DNA"/>
</dbReference>
<feature type="transmembrane region" description="Helical" evidence="1">
    <location>
        <begin position="285"/>
        <end position="309"/>
    </location>
</feature>
<comment type="caution">
    <text evidence="2">The sequence shown here is derived from an EMBL/GenBank/DDBJ whole genome shotgun (WGS) entry which is preliminary data.</text>
</comment>
<sequence>DWVGQSVGRVDRRSRARAESNGIEYSIYLSVDWNQVLWDQTVFYPLLFDWLRDQDPSVVLPGLTNYARWKHHIGAEQLASTAGEQLMESVNHTSEQMVTWTNRTSHVDADVSSSRRMMLRWAYIEVPLNAEFGQLSISEGEDLAEAWEQWYQLQRHSGECKHHEVQDSRLQLHVGRGLLSNCRNLAAIMASSCVLTGAIVLASTAEAHSALAAAACMAVHGVTMTGFISILGWKLGSLELAALAFQQGHASDMIGHVVAAYMISKVDVASGLEPQLQCEDRLTMALTYIGVSIVGTALPIASGAFLLTFSSLEPWLHVGVVYLIGTLSAVHVSLASPVARRHVNTDGEAEWIRLCPPGLQTHVANTAHLLHDCGGRDDGCTTLRSHSIANVPDTVILPILQACPNCLINKAPPPMRHTTAIRPRAEERVQCWDVTMFGEGTEGQIQAVDLPGNYHKVFHIDTEKARHAGFSYCLLWQASFENNADMADTQSDPDVLHAALEELLQFFPLSPTLDLYSY</sequence>
<keyword evidence="1" id="KW-0812">Transmembrane</keyword>
<proteinExistence type="predicted"/>
<evidence type="ECO:0000313" key="3">
    <source>
        <dbReference type="Proteomes" id="UP001190700"/>
    </source>
</evidence>
<dbReference type="Proteomes" id="UP001190700">
    <property type="component" value="Unassembled WGS sequence"/>
</dbReference>
<organism evidence="2 3">
    <name type="scientific">Cymbomonas tetramitiformis</name>
    <dbReference type="NCBI Taxonomy" id="36881"/>
    <lineage>
        <taxon>Eukaryota</taxon>
        <taxon>Viridiplantae</taxon>
        <taxon>Chlorophyta</taxon>
        <taxon>Pyramimonadophyceae</taxon>
        <taxon>Pyramimonadales</taxon>
        <taxon>Pyramimonadaceae</taxon>
        <taxon>Cymbomonas</taxon>
    </lineage>
</organism>
<evidence type="ECO:0000256" key="1">
    <source>
        <dbReference type="SAM" id="Phobius"/>
    </source>
</evidence>
<feature type="transmembrane region" description="Helical" evidence="1">
    <location>
        <begin position="185"/>
        <end position="205"/>
    </location>
</feature>
<dbReference type="SUPFAM" id="SSF82866">
    <property type="entry name" value="Multidrug efflux transporter AcrB transmembrane domain"/>
    <property type="match status" value="1"/>
</dbReference>